<feature type="region of interest" description="Disordered" evidence="1">
    <location>
        <begin position="1"/>
        <end position="42"/>
    </location>
</feature>
<dbReference type="EMBL" id="RWGY01000051">
    <property type="protein sequence ID" value="TVU05031.1"/>
    <property type="molecule type" value="Genomic_DNA"/>
</dbReference>
<feature type="compositionally biased region" description="Basic and acidic residues" evidence="1">
    <location>
        <begin position="10"/>
        <end position="29"/>
    </location>
</feature>
<evidence type="ECO:0000256" key="1">
    <source>
        <dbReference type="SAM" id="MobiDB-lite"/>
    </source>
</evidence>
<evidence type="ECO:0000313" key="3">
    <source>
        <dbReference type="Proteomes" id="UP000324897"/>
    </source>
</evidence>
<comment type="caution">
    <text evidence="2">The sequence shown here is derived from an EMBL/GenBank/DDBJ whole genome shotgun (WGS) entry which is preliminary data.</text>
</comment>
<organism evidence="2 3">
    <name type="scientific">Eragrostis curvula</name>
    <name type="common">weeping love grass</name>
    <dbReference type="NCBI Taxonomy" id="38414"/>
    <lineage>
        <taxon>Eukaryota</taxon>
        <taxon>Viridiplantae</taxon>
        <taxon>Streptophyta</taxon>
        <taxon>Embryophyta</taxon>
        <taxon>Tracheophyta</taxon>
        <taxon>Spermatophyta</taxon>
        <taxon>Magnoliopsida</taxon>
        <taxon>Liliopsida</taxon>
        <taxon>Poales</taxon>
        <taxon>Poaceae</taxon>
        <taxon>PACMAD clade</taxon>
        <taxon>Chloridoideae</taxon>
        <taxon>Eragrostideae</taxon>
        <taxon>Eragrostidinae</taxon>
        <taxon>Eragrostis</taxon>
    </lineage>
</organism>
<proteinExistence type="predicted"/>
<reference evidence="2 3" key="1">
    <citation type="journal article" date="2019" name="Sci. Rep.">
        <title>A high-quality genome of Eragrostis curvula grass provides insights into Poaceae evolution and supports new strategies to enhance forage quality.</title>
        <authorList>
            <person name="Carballo J."/>
            <person name="Santos B.A.C.M."/>
            <person name="Zappacosta D."/>
            <person name="Garbus I."/>
            <person name="Selva J.P."/>
            <person name="Gallo C.A."/>
            <person name="Diaz A."/>
            <person name="Albertini E."/>
            <person name="Caccamo M."/>
            <person name="Echenique V."/>
        </authorList>
    </citation>
    <scope>NUCLEOTIDE SEQUENCE [LARGE SCALE GENOMIC DNA]</scope>
    <source>
        <strain evidence="3">cv. Victoria</strain>
        <tissue evidence="2">Leaf</tissue>
    </source>
</reference>
<name>A0A5J9T2E6_9POAL</name>
<dbReference type="AlphaFoldDB" id="A0A5J9T2E6"/>
<gene>
    <name evidence="2" type="ORF">EJB05_48179</name>
</gene>
<dbReference type="Gramene" id="TVU05031">
    <property type="protein sequence ID" value="TVU05031"/>
    <property type="gene ID" value="EJB05_48179"/>
</dbReference>
<sequence>MAVLSGSTSDDGRDVVEPDRQPPDPKEKQVPASVVDLLDSPPPRSNPAVVLLAPGAPPPPVAAHTSPPLCAVQFILMRKRGTRLPSGLVFKTFKRDFRNSNLGEAAYVAASSSAARWSSKGACMCAVCKMQAHTVPYVSVEESTKDRVAFNPKPLSNGHKDRFEFSTSKSLTGTGNTNFLELHHTNWELPGNL</sequence>
<protein>
    <submittedName>
        <fullName evidence="2">Uncharacterized protein</fullName>
    </submittedName>
</protein>
<evidence type="ECO:0000313" key="2">
    <source>
        <dbReference type="EMBL" id="TVU05031.1"/>
    </source>
</evidence>
<dbReference type="Proteomes" id="UP000324897">
    <property type="component" value="Unassembled WGS sequence"/>
</dbReference>
<keyword evidence="3" id="KW-1185">Reference proteome</keyword>
<accession>A0A5J9T2E6</accession>